<organism evidence="2">
    <name type="scientific">Tanacetum cinerariifolium</name>
    <name type="common">Dalmatian daisy</name>
    <name type="synonym">Chrysanthemum cinerariifolium</name>
    <dbReference type="NCBI Taxonomy" id="118510"/>
    <lineage>
        <taxon>Eukaryota</taxon>
        <taxon>Viridiplantae</taxon>
        <taxon>Streptophyta</taxon>
        <taxon>Embryophyta</taxon>
        <taxon>Tracheophyta</taxon>
        <taxon>Spermatophyta</taxon>
        <taxon>Magnoliopsida</taxon>
        <taxon>eudicotyledons</taxon>
        <taxon>Gunneridae</taxon>
        <taxon>Pentapetalae</taxon>
        <taxon>asterids</taxon>
        <taxon>campanulids</taxon>
        <taxon>Asterales</taxon>
        <taxon>Asteraceae</taxon>
        <taxon>Asteroideae</taxon>
        <taxon>Anthemideae</taxon>
        <taxon>Anthemidinae</taxon>
        <taxon>Tanacetum</taxon>
    </lineage>
</organism>
<feature type="coiled-coil region" evidence="1">
    <location>
        <begin position="185"/>
        <end position="212"/>
    </location>
</feature>
<accession>A0A6L2LWX4</accession>
<evidence type="ECO:0000313" key="2">
    <source>
        <dbReference type="EMBL" id="GEU65639.1"/>
    </source>
</evidence>
<protein>
    <recommendedName>
        <fullName evidence="3">Gag-Pol polyprotein</fullName>
    </recommendedName>
</protein>
<evidence type="ECO:0000256" key="1">
    <source>
        <dbReference type="SAM" id="Coils"/>
    </source>
</evidence>
<keyword evidence="1" id="KW-0175">Coiled coil</keyword>
<name>A0A6L2LWX4_TANCI</name>
<dbReference type="EMBL" id="BKCJ010005240">
    <property type="protein sequence ID" value="GEU65639.1"/>
    <property type="molecule type" value="Genomic_DNA"/>
</dbReference>
<reference evidence="2" key="1">
    <citation type="journal article" date="2019" name="Sci. Rep.">
        <title>Draft genome of Tanacetum cinerariifolium, the natural source of mosquito coil.</title>
        <authorList>
            <person name="Yamashiro T."/>
            <person name="Shiraishi A."/>
            <person name="Satake H."/>
            <person name="Nakayama K."/>
        </authorList>
    </citation>
    <scope>NUCLEOTIDE SEQUENCE</scope>
</reference>
<evidence type="ECO:0008006" key="3">
    <source>
        <dbReference type="Google" id="ProtNLM"/>
    </source>
</evidence>
<dbReference type="AlphaFoldDB" id="A0A6L2LWX4"/>
<proteinExistence type="predicted"/>
<comment type="caution">
    <text evidence="2">The sequence shown here is derived from an EMBL/GenBank/DDBJ whole genome shotgun (WGS) entry which is preliminary data.</text>
</comment>
<sequence length="323" mass="37360">MSNTNNTMQTQTSWKLVAKIVRQCLHRNPPYKYTCADKEVPVTEGSPETTTVRKFTSRDGESLKSYYSRFYKMMNKLVRNQCDVTNHQVNVQFLLQLQPEWQRFILVKQSQELKTVSYHKLYDILKQHHNEVNEIRAERLAHTANPLALVTLDVADNSGPIFDTEPLQQKTADQNDDDDDLANERELLASLIEKLKCEIDDSKNRNKILETSNKALVDKLKDQETISILSQQKEAQIKLYKTRKDKEIDKVIALENKVKVLDNIVYKIGQSVQTMNMLNSKCKTSFAKPEFLKKAQRANDYLALMLSPESDEVICLEKESRSK</sequence>
<gene>
    <name evidence="2" type="ORF">Tci_037617</name>
</gene>